<name>A0ABV8CYB9_9STRE</name>
<comment type="caution">
    <text evidence="1">The sequence shown here is derived from an EMBL/GenBank/DDBJ whole genome shotgun (WGS) entry which is preliminary data.</text>
</comment>
<dbReference type="RefSeq" id="WP_380429054.1">
    <property type="nucleotide sequence ID" value="NZ_JBHSAC010000003.1"/>
</dbReference>
<proteinExistence type="predicted"/>
<dbReference type="EMBL" id="JBHSAC010000003">
    <property type="protein sequence ID" value="MFC3931273.1"/>
    <property type="molecule type" value="Genomic_DNA"/>
</dbReference>
<evidence type="ECO:0000313" key="2">
    <source>
        <dbReference type="Proteomes" id="UP001595901"/>
    </source>
</evidence>
<keyword evidence="2" id="KW-1185">Reference proteome</keyword>
<accession>A0ABV8CYB9</accession>
<evidence type="ECO:0008006" key="3">
    <source>
        <dbReference type="Google" id="ProtNLM"/>
    </source>
</evidence>
<organism evidence="1 2">
    <name type="scientific">Streptococcus dentapri</name>
    <dbReference type="NCBI Taxonomy" id="573564"/>
    <lineage>
        <taxon>Bacteria</taxon>
        <taxon>Bacillati</taxon>
        <taxon>Bacillota</taxon>
        <taxon>Bacilli</taxon>
        <taxon>Lactobacillales</taxon>
        <taxon>Streptococcaceae</taxon>
        <taxon>Streptococcus</taxon>
    </lineage>
</organism>
<protein>
    <recommendedName>
        <fullName evidence="3">Lipoprotein</fullName>
    </recommendedName>
</protein>
<dbReference type="Proteomes" id="UP001595901">
    <property type="component" value="Unassembled WGS sequence"/>
</dbReference>
<evidence type="ECO:0000313" key="1">
    <source>
        <dbReference type="EMBL" id="MFC3931273.1"/>
    </source>
</evidence>
<gene>
    <name evidence="1" type="ORF">ACFOSE_00420</name>
</gene>
<sequence length="158" mass="17857">MKKSTKITLVSLTTVAILAGIGGTLMVANDFNSRFEAFVKAKREQQVKEAEKKQREAKMTTKEKQVAYLKDHEQEIKDFVKSQNSKIESVQINWKDIRWSKGGNGTPQGGGEAVLIFGEFNNNPDSSWRVDVQIVDDKLDMENMYLGQDLRIGGRVFD</sequence>
<reference evidence="2" key="1">
    <citation type="journal article" date="2019" name="Int. J. Syst. Evol. Microbiol.">
        <title>The Global Catalogue of Microorganisms (GCM) 10K type strain sequencing project: providing services to taxonomists for standard genome sequencing and annotation.</title>
        <authorList>
            <consortium name="The Broad Institute Genomics Platform"/>
            <consortium name="The Broad Institute Genome Sequencing Center for Infectious Disease"/>
            <person name="Wu L."/>
            <person name="Ma J."/>
        </authorList>
    </citation>
    <scope>NUCLEOTIDE SEQUENCE [LARGE SCALE GENOMIC DNA]</scope>
    <source>
        <strain evidence="2">CCUG 58728</strain>
    </source>
</reference>